<evidence type="ECO:0000256" key="1">
    <source>
        <dbReference type="ARBA" id="ARBA00013836"/>
    </source>
</evidence>
<reference evidence="10" key="1">
    <citation type="journal article" date="2023" name="Mol. Phylogenet. Evol.">
        <title>Genome-scale phylogeny and comparative genomics of the fungal order Sordariales.</title>
        <authorList>
            <person name="Hensen N."/>
            <person name="Bonometti L."/>
            <person name="Westerberg I."/>
            <person name="Brannstrom I.O."/>
            <person name="Guillou S."/>
            <person name="Cros-Aarteil S."/>
            <person name="Calhoun S."/>
            <person name="Haridas S."/>
            <person name="Kuo A."/>
            <person name="Mondo S."/>
            <person name="Pangilinan J."/>
            <person name="Riley R."/>
            <person name="LaButti K."/>
            <person name="Andreopoulos B."/>
            <person name="Lipzen A."/>
            <person name="Chen C."/>
            <person name="Yan M."/>
            <person name="Daum C."/>
            <person name="Ng V."/>
            <person name="Clum A."/>
            <person name="Steindorff A."/>
            <person name="Ohm R.A."/>
            <person name="Martin F."/>
            <person name="Silar P."/>
            <person name="Natvig D.O."/>
            <person name="Lalanne C."/>
            <person name="Gautier V."/>
            <person name="Ament-Velasquez S.L."/>
            <person name="Kruys A."/>
            <person name="Hutchinson M.I."/>
            <person name="Powell A.J."/>
            <person name="Barry K."/>
            <person name="Miller A.N."/>
            <person name="Grigoriev I.V."/>
            <person name="Debuchy R."/>
            <person name="Gladieux P."/>
            <person name="Hiltunen Thoren M."/>
            <person name="Johannesson H."/>
        </authorList>
    </citation>
    <scope>NUCLEOTIDE SEQUENCE</scope>
    <source>
        <strain evidence="10">CBS 123565</strain>
    </source>
</reference>
<gene>
    <name evidence="10" type="ORF">BT67DRAFT_454856</name>
</gene>
<dbReference type="InterPro" id="IPR001737">
    <property type="entry name" value="KsgA/Erm"/>
</dbReference>
<feature type="region of interest" description="Disordered" evidence="8">
    <location>
        <begin position="878"/>
        <end position="906"/>
    </location>
</feature>
<comment type="function">
    <text evidence="7">Mitochondrial transcription factor that confers selective promoter recognition on the core subunit of the yeast mitochondrial RNA polymerase. Interacts with DNA in a non-specific manner.</text>
</comment>
<dbReference type="GO" id="GO:0032259">
    <property type="term" value="P:methylation"/>
    <property type="evidence" value="ECO:0007669"/>
    <property type="project" value="UniProtKB-KW"/>
</dbReference>
<feature type="region of interest" description="Disordered" evidence="8">
    <location>
        <begin position="74"/>
        <end position="162"/>
    </location>
</feature>
<keyword evidence="11" id="KW-1185">Reference proteome</keyword>
<feature type="region of interest" description="Disordered" evidence="8">
    <location>
        <begin position="1548"/>
        <end position="1567"/>
    </location>
</feature>
<dbReference type="PANTHER" id="PTHR10039">
    <property type="entry name" value="AMELOGENIN"/>
    <property type="match status" value="1"/>
</dbReference>
<proteinExistence type="predicted"/>
<dbReference type="GO" id="GO:0008168">
    <property type="term" value="F:methyltransferase activity"/>
    <property type="evidence" value="ECO:0007669"/>
    <property type="project" value="UniProtKB-KW"/>
</dbReference>
<protein>
    <recommendedName>
        <fullName evidence="1">Mitochondrial transcription factor 1</fullName>
    </recommendedName>
</protein>
<evidence type="ECO:0000256" key="8">
    <source>
        <dbReference type="SAM" id="MobiDB-lite"/>
    </source>
</evidence>
<evidence type="ECO:0000259" key="9">
    <source>
        <dbReference type="Pfam" id="PF24883"/>
    </source>
</evidence>
<dbReference type="Proteomes" id="UP001304895">
    <property type="component" value="Unassembled WGS sequence"/>
</dbReference>
<keyword evidence="3" id="KW-0808">Transferase</keyword>
<evidence type="ECO:0000256" key="4">
    <source>
        <dbReference type="ARBA" id="ARBA00022691"/>
    </source>
</evidence>
<dbReference type="InterPro" id="IPR029058">
    <property type="entry name" value="AB_hydrolase_fold"/>
</dbReference>
<feature type="domain" description="Nephrocystin 3-like N-terminal" evidence="9">
    <location>
        <begin position="436"/>
        <end position="620"/>
    </location>
</feature>
<dbReference type="Gene3D" id="1.10.8.100">
    <property type="entry name" value="Ribosomal RNA adenine dimethylase-like, domain 2"/>
    <property type="match status" value="1"/>
</dbReference>
<keyword evidence="6" id="KW-0694">RNA-binding</keyword>
<accession>A0AAN6UN74</accession>
<evidence type="ECO:0000256" key="6">
    <source>
        <dbReference type="ARBA" id="ARBA00022884"/>
    </source>
</evidence>
<keyword evidence="2 10" id="KW-0489">Methyltransferase</keyword>
<dbReference type="PANTHER" id="PTHR10039:SF17">
    <property type="entry name" value="FUNGAL STAND N-TERMINAL GOODBYE DOMAIN-CONTAINING PROTEIN-RELATED"/>
    <property type="match status" value="1"/>
</dbReference>
<evidence type="ECO:0000313" key="11">
    <source>
        <dbReference type="Proteomes" id="UP001304895"/>
    </source>
</evidence>
<keyword evidence="5" id="KW-0677">Repeat</keyword>
<evidence type="ECO:0000256" key="5">
    <source>
        <dbReference type="ARBA" id="ARBA00022737"/>
    </source>
</evidence>
<sequence length="1567" mass="173983">MKICEDAIKPVGLTLLYEPDWPMDPAVDIVLVHGIGGHPVRTWKCQGQPQTPTTPISTVHGTTIKRRLTQLAPTWPLPRSNSEPFRARSPGSLGKSKSLLRRATANQLTDLAGPARQPPINRPTSLLRKLSVNSPSRPRPRPKPSRVEPPIHAAEPEPEPEPDVDVYWPLELLPTSCPRARVFTWGHHTRVANHQPRRLQGDIFAHAEELLVELAAARTAMGARGGARPIVFIAHSTGGVMVLRLAEAERDGPLNEILTSTSAAVFLGSPHRATGRCRLGDAIRSMAGATLSADPGDAVLQELCGANSARAEHGRQAFVRLWDDCNFRVKTFQESVVPGYQSPALRAETTLRRLASFIGDPREDAETIGALHSDICKFGSAEDAGYQALARVLVLCATAEEDRRHVLNSKETECLAALTQPRPTLPEAPPATPYPGTCLWLYDRQDFQSWHHRDGPNKNKVLWIRGESGCGKTVLLNSLRTRLEAQWSPAGAAFIWSSADAHDTASVLSRRNSRNQQERSLAGVYRSLLAQLFLQDPGLRAALLLLYKRPRSDPRMFDDAQVVSFFADYYAGRKKVEASARRTFVLVEVADDAGSACVHELLGSLSHLAHNSDLSICVASAHHPELIGEENVIGVPVHLRNSDDVLRYVNLNLVAEWAERNRTVMRIGTKSGGVFLWAEIVVNILNAAIIEGATQEMVECTLQEAPDDLHGLYQWLLSTLSEQERAESLILFQWAMLAAEPMRLDDLSVAVRLTDPDPFATYNELGPLMALNIGTPFSMRNPDSPDQFHRWLRARSVGLLELRSDSHRATAKEPLGLQRVQPIHPSVRAFFLSGRGFAVLAKDNPSTPPSLSPAGFLDISHCALLRACLTHLNTRDLEPLDHSTRRPSTRRPSPPLPPSKTHPDLQQTPRHDIMAAHPFVAYAATHLVHHLLAPAPFRHALPQHTLLGVLAAHDLHVRATLFSRAKCHLRQHAKRTAANSAIKAEMLQADGEIAQKLAASGVWGSARKGKLIKTVDRYRVNVVSEQLCDDIISYIKPTLARHEGCDLLDIFPGAGIWSRKLNDVLKPRTHMLLEPDEQFYKPMLEPLLQRPGVKLVPESGIVWEQLNKILSKDYLPHQAERKSTLDNPPERNDTLLVSMNLSMFPKRRFRTFESVAQLVMFQLMSSIRPGALFQKYGLVRMLLWVADDEKVSILPRTAQRRRKLAFEAELGTEWLCEVAGAEEVDNSSPRSNNWFRRDQSIDVESTGNAVRRMREAGITMPPGRESQYFREFLEFSGEAAPAAGTHASQVERPYITELRKLEADFEAGAIEPSSTEHRRLKNLGYWLRWSVKRSNSILAILGERDAAVRAHRDARADPSDAALAARAAELDKAWGATVNALEKSLRGDCILHRDNLHVLHQDPPVLNWDRRYVDPLIVRKNEFFPNVPCALLDIQPKAAAGVLRDMGPHSTRSGDTFDLLLRSLVQCPVDPVSRALEAIYPGAGRGVFPECPSLTDVDLGGSPLTGPGELTTRSLNERQLVEIAEAWMRWPYRPKYAELVARTVDDGLEEGDDQENKVMGNMSANDV</sequence>
<dbReference type="Pfam" id="PF24883">
    <property type="entry name" value="NPHP3_N"/>
    <property type="match status" value="1"/>
</dbReference>
<dbReference type="Pfam" id="PF00398">
    <property type="entry name" value="RrnaAD"/>
    <property type="match status" value="1"/>
</dbReference>
<dbReference type="InterPro" id="IPR023165">
    <property type="entry name" value="rRNA_Ade_diMease-like_C"/>
</dbReference>
<evidence type="ECO:0000256" key="7">
    <source>
        <dbReference type="ARBA" id="ARBA00024915"/>
    </source>
</evidence>
<evidence type="ECO:0000256" key="3">
    <source>
        <dbReference type="ARBA" id="ARBA00022679"/>
    </source>
</evidence>
<evidence type="ECO:0000256" key="2">
    <source>
        <dbReference type="ARBA" id="ARBA00022603"/>
    </source>
</evidence>
<dbReference type="InterPro" id="IPR056884">
    <property type="entry name" value="NPHP3-like_N"/>
</dbReference>
<dbReference type="SUPFAM" id="SSF53335">
    <property type="entry name" value="S-adenosyl-L-methionine-dependent methyltransferases"/>
    <property type="match status" value="1"/>
</dbReference>
<reference evidence="10" key="2">
    <citation type="submission" date="2023-05" db="EMBL/GenBank/DDBJ databases">
        <authorList>
            <consortium name="Lawrence Berkeley National Laboratory"/>
            <person name="Steindorff A."/>
            <person name="Hensen N."/>
            <person name="Bonometti L."/>
            <person name="Westerberg I."/>
            <person name="Brannstrom I.O."/>
            <person name="Guillou S."/>
            <person name="Cros-Aarteil S."/>
            <person name="Calhoun S."/>
            <person name="Haridas S."/>
            <person name="Kuo A."/>
            <person name="Mondo S."/>
            <person name="Pangilinan J."/>
            <person name="Riley R."/>
            <person name="Labutti K."/>
            <person name="Andreopoulos B."/>
            <person name="Lipzen A."/>
            <person name="Chen C."/>
            <person name="Yanf M."/>
            <person name="Daum C."/>
            <person name="Ng V."/>
            <person name="Clum A."/>
            <person name="Ohm R."/>
            <person name="Martin F."/>
            <person name="Silar P."/>
            <person name="Natvig D."/>
            <person name="Lalanne C."/>
            <person name="Gautier V."/>
            <person name="Ament-Velasquez S.L."/>
            <person name="Kruys A."/>
            <person name="Hutchinson M.I."/>
            <person name="Powell A.J."/>
            <person name="Barry K."/>
            <person name="Miller A.N."/>
            <person name="Grigoriev I.V."/>
            <person name="Debuchy R."/>
            <person name="Gladieux P."/>
            <person name="Thoren M.H."/>
            <person name="Johannesson H."/>
        </authorList>
    </citation>
    <scope>NUCLEOTIDE SEQUENCE</scope>
    <source>
        <strain evidence="10">CBS 123565</strain>
    </source>
</reference>
<dbReference type="EMBL" id="MU853404">
    <property type="protein sequence ID" value="KAK4136137.1"/>
    <property type="molecule type" value="Genomic_DNA"/>
</dbReference>
<comment type="caution">
    <text evidence="10">The sequence shown here is derived from an EMBL/GenBank/DDBJ whole genome shotgun (WGS) entry which is preliminary data.</text>
</comment>
<dbReference type="Gene3D" id="3.40.50.1820">
    <property type="entry name" value="alpha/beta hydrolase"/>
    <property type="match status" value="1"/>
</dbReference>
<name>A0AAN6UN74_9PEZI</name>
<evidence type="ECO:0000313" key="10">
    <source>
        <dbReference type="EMBL" id="KAK4136137.1"/>
    </source>
</evidence>
<organism evidence="10 11">
    <name type="scientific">Trichocladium antarcticum</name>
    <dbReference type="NCBI Taxonomy" id="1450529"/>
    <lineage>
        <taxon>Eukaryota</taxon>
        <taxon>Fungi</taxon>
        <taxon>Dikarya</taxon>
        <taxon>Ascomycota</taxon>
        <taxon>Pezizomycotina</taxon>
        <taxon>Sordariomycetes</taxon>
        <taxon>Sordariomycetidae</taxon>
        <taxon>Sordariales</taxon>
        <taxon>Chaetomiaceae</taxon>
        <taxon>Trichocladium</taxon>
    </lineage>
</organism>
<dbReference type="InterPro" id="IPR029063">
    <property type="entry name" value="SAM-dependent_MTases_sf"/>
</dbReference>
<dbReference type="SUPFAM" id="SSF53474">
    <property type="entry name" value="alpha/beta-Hydrolases"/>
    <property type="match status" value="1"/>
</dbReference>
<dbReference type="Gene3D" id="3.40.50.150">
    <property type="entry name" value="Vaccinia Virus protein VP39"/>
    <property type="match status" value="1"/>
</dbReference>
<keyword evidence="4" id="KW-0949">S-adenosyl-L-methionine</keyword>